<organism evidence="9 10">
    <name type="scientific">Aduncisulcus paluster</name>
    <dbReference type="NCBI Taxonomy" id="2918883"/>
    <lineage>
        <taxon>Eukaryota</taxon>
        <taxon>Metamonada</taxon>
        <taxon>Carpediemonas-like organisms</taxon>
        <taxon>Aduncisulcus</taxon>
    </lineage>
</organism>
<evidence type="ECO:0000313" key="10">
    <source>
        <dbReference type="Proteomes" id="UP001057375"/>
    </source>
</evidence>
<dbReference type="Pfam" id="PF00665">
    <property type="entry name" value="rve"/>
    <property type="match status" value="1"/>
</dbReference>
<dbReference type="PANTHER" id="PTHR37984">
    <property type="entry name" value="PROTEIN CBG26694"/>
    <property type="match status" value="1"/>
</dbReference>
<gene>
    <name evidence="9" type="ORF">ADUPG1_010391</name>
</gene>
<dbReference type="CDD" id="cd00024">
    <property type="entry name" value="CD_CSD"/>
    <property type="match status" value="1"/>
</dbReference>
<dbReference type="SUPFAM" id="SSF53098">
    <property type="entry name" value="Ribonuclease H-like"/>
    <property type="match status" value="1"/>
</dbReference>
<evidence type="ECO:0000256" key="3">
    <source>
        <dbReference type="ARBA" id="ARBA00022722"/>
    </source>
</evidence>
<feature type="domain" description="Integrase catalytic" evidence="8">
    <location>
        <begin position="270"/>
        <end position="429"/>
    </location>
</feature>
<dbReference type="CDD" id="cd09274">
    <property type="entry name" value="RNase_HI_RT_Ty3"/>
    <property type="match status" value="1"/>
</dbReference>
<dbReference type="PROSITE" id="PS50013">
    <property type="entry name" value="CHROMO_2"/>
    <property type="match status" value="1"/>
</dbReference>
<keyword evidence="1" id="KW-0808">Transferase</keyword>
<evidence type="ECO:0000259" key="8">
    <source>
        <dbReference type="PROSITE" id="PS50994"/>
    </source>
</evidence>
<dbReference type="Gene3D" id="3.30.420.10">
    <property type="entry name" value="Ribonuclease H-like superfamily/Ribonuclease H"/>
    <property type="match status" value="1"/>
</dbReference>
<feature type="non-terminal residue" evidence="9">
    <location>
        <position position="1"/>
    </location>
</feature>
<protein>
    <submittedName>
        <fullName evidence="9">DDE-type integrase/transposase/recombinase</fullName>
    </submittedName>
</protein>
<name>A0ABQ5JRW6_9EUKA</name>
<sequence>NVPENGHHTFEEIKRELVKGPVLHHVDYSLPFLLRTDASGYGVGGVLLQIDHEGRERTVRYIAKTFTEAERKWSTNEKECYAIRYCLEKIKDTCFGLPIRIQTDHRNLQFMKKSVTPKIARWYLFMQQFDYSIEHIAGANNEVADALSRVGHVRRIEITDERVAEVIEAQKDLSQHIRKKSELEEGILVDEEGLIPIPDDKIELKGKIIRDHHNSVVGHGGLAATCYKIKSTGYTWPSMYADVKQHIKVCAICQKVKEKKIPPAPVLSITMETPFHTVFVDTLTVSADEEKEKYVIVMLDSFTRWCELIPVESLERIPACDAMLPFLARHGIPKVIHTDGGSQFANYLADHLWDTLGVKHHISIAHHPTGNGAVERVNKEIKKHLRGLFLDLMLENKWTVYVPVVQSIINNTFHKSIGCTPFEMLRGIRPSRVLQGRFSKECDKSEAEMPASRKSEIDYVRELVNKLEQLHRRSVIIQRRIIEKREGDEPEVAIGSYVLKKRVIPEGKLYVDLMGPYVVVEKLGDRLYLLRSIVNIEEEEKVHVNDIMPFQEDPTRSLEEMRALAARDYGWTLISEILEHKREQGKLFLKVRWKGWSKTSETWQAYEELKGLAKVKEYIKKKRLRKL</sequence>
<evidence type="ECO:0000256" key="1">
    <source>
        <dbReference type="ARBA" id="ARBA00022679"/>
    </source>
</evidence>
<dbReference type="Gene3D" id="2.40.50.40">
    <property type="match status" value="1"/>
</dbReference>
<dbReference type="InterPro" id="IPR036397">
    <property type="entry name" value="RNaseH_sf"/>
</dbReference>
<keyword evidence="2" id="KW-0548">Nucleotidyltransferase</keyword>
<evidence type="ECO:0000256" key="5">
    <source>
        <dbReference type="ARBA" id="ARBA00022801"/>
    </source>
</evidence>
<keyword evidence="10" id="KW-1185">Reference proteome</keyword>
<dbReference type="InterPro" id="IPR041373">
    <property type="entry name" value="RT_RNaseH"/>
</dbReference>
<dbReference type="Pfam" id="PF17917">
    <property type="entry name" value="RT_RNaseH"/>
    <property type="match status" value="1"/>
</dbReference>
<dbReference type="InterPro" id="IPR050951">
    <property type="entry name" value="Retrovirus_Pol_polyprotein"/>
</dbReference>
<keyword evidence="4" id="KW-0255">Endonuclease</keyword>
<dbReference type="Proteomes" id="UP001057375">
    <property type="component" value="Unassembled WGS sequence"/>
</dbReference>
<dbReference type="InterPro" id="IPR001584">
    <property type="entry name" value="Integrase_cat-core"/>
</dbReference>
<comment type="caution">
    <text evidence="9">The sequence shown here is derived from an EMBL/GenBank/DDBJ whole genome shotgun (WGS) entry which is preliminary data.</text>
</comment>
<dbReference type="InterPro" id="IPR016197">
    <property type="entry name" value="Chromo-like_dom_sf"/>
</dbReference>
<evidence type="ECO:0000313" key="9">
    <source>
        <dbReference type="EMBL" id="GKT14016.1"/>
    </source>
</evidence>
<dbReference type="InterPro" id="IPR041588">
    <property type="entry name" value="Integrase_H2C2"/>
</dbReference>
<keyword evidence="5" id="KW-0378">Hydrolase</keyword>
<evidence type="ECO:0000259" key="7">
    <source>
        <dbReference type="PROSITE" id="PS50013"/>
    </source>
</evidence>
<dbReference type="SUPFAM" id="SSF56672">
    <property type="entry name" value="DNA/RNA polymerases"/>
    <property type="match status" value="1"/>
</dbReference>
<dbReference type="EMBL" id="BQXS01011558">
    <property type="protein sequence ID" value="GKT14016.1"/>
    <property type="molecule type" value="Genomic_DNA"/>
</dbReference>
<reference evidence="9" key="1">
    <citation type="submission" date="2022-03" db="EMBL/GenBank/DDBJ databases">
        <title>Draft genome sequence of Aduncisulcus paluster, a free-living microaerophilic Fornicata.</title>
        <authorList>
            <person name="Yuyama I."/>
            <person name="Kume K."/>
            <person name="Tamura T."/>
            <person name="Inagaki Y."/>
            <person name="Hashimoto T."/>
        </authorList>
    </citation>
    <scope>NUCLEOTIDE SEQUENCE</scope>
    <source>
        <strain evidence="9">NY0171</strain>
    </source>
</reference>
<dbReference type="SMART" id="SM00298">
    <property type="entry name" value="CHROMO"/>
    <property type="match status" value="1"/>
</dbReference>
<dbReference type="PANTHER" id="PTHR37984:SF5">
    <property type="entry name" value="PROTEIN NYNRIN-LIKE"/>
    <property type="match status" value="1"/>
</dbReference>
<evidence type="ECO:0000256" key="4">
    <source>
        <dbReference type="ARBA" id="ARBA00022759"/>
    </source>
</evidence>
<dbReference type="PROSITE" id="PS50994">
    <property type="entry name" value="INTEGRASE"/>
    <property type="match status" value="1"/>
</dbReference>
<accession>A0ABQ5JRW6</accession>
<dbReference type="SUPFAM" id="SSF54160">
    <property type="entry name" value="Chromo domain-like"/>
    <property type="match status" value="1"/>
</dbReference>
<keyword evidence="3" id="KW-0540">Nuclease</keyword>
<dbReference type="Gene3D" id="3.10.20.370">
    <property type="match status" value="1"/>
</dbReference>
<feature type="domain" description="Chromo" evidence="7">
    <location>
        <begin position="572"/>
        <end position="627"/>
    </location>
</feature>
<dbReference type="Gene3D" id="1.10.340.70">
    <property type="match status" value="1"/>
</dbReference>
<evidence type="ECO:0000256" key="6">
    <source>
        <dbReference type="ARBA" id="ARBA00022918"/>
    </source>
</evidence>
<proteinExistence type="predicted"/>
<dbReference type="InterPro" id="IPR043502">
    <property type="entry name" value="DNA/RNA_pol_sf"/>
</dbReference>
<evidence type="ECO:0000256" key="2">
    <source>
        <dbReference type="ARBA" id="ARBA00022695"/>
    </source>
</evidence>
<keyword evidence="6" id="KW-0695">RNA-directed DNA polymerase</keyword>
<dbReference type="InterPro" id="IPR012337">
    <property type="entry name" value="RNaseH-like_sf"/>
</dbReference>
<dbReference type="Pfam" id="PF17921">
    <property type="entry name" value="Integrase_H2C2"/>
    <property type="match status" value="1"/>
</dbReference>
<dbReference type="InterPro" id="IPR000953">
    <property type="entry name" value="Chromo/chromo_shadow_dom"/>
</dbReference>